<gene>
    <name evidence="1" type="ORF">BamIOP4010DRAFT_2366</name>
</gene>
<comment type="caution">
    <text evidence="1">The sequence shown here is derived from an EMBL/GenBank/DDBJ whole genome shotgun (WGS) entry which is preliminary data.</text>
</comment>
<evidence type="ECO:0000313" key="1">
    <source>
        <dbReference type="EMBL" id="EDT04133.1"/>
    </source>
</evidence>
<proteinExistence type="predicted"/>
<protein>
    <submittedName>
        <fullName evidence="1">Uncharacterized protein</fullName>
    </submittedName>
</protein>
<organism evidence="1 2">
    <name type="scientific">Burkholderia ambifaria IOP40-10</name>
    <dbReference type="NCBI Taxonomy" id="396596"/>
    <lineage>
        <taxon>Bacteria</taxon>
        <taxon>Pseudomonadati</taxon>
        <taxon>Pseudomonadota</taxon>
        <taxon>Betaproteobacteria</taxon>
        <taxon>Burkholderiales</taxon>
        <taxon>Burkholderiaceae</taxon>
        <taxon>Burkholderia</taxon>
        <taxon>Burkholderia cepacia complex</taxon>
    </lineage>
</organism>
<accession>B1FEA6</accession>
<sequence>MPLIWHAAFVALIAAAPTWQAKLATFLIWAGLMIVD</sequence>
<evidence type="ECO:0000313" key="2">
    <source>
        <dbReference type="Proteomes" id="UP000005463"/>
    </source>
</evidence>
<dbReference type="EMBL" id="ABLC01000046">
    <property type="protein sequence ID" value="EDT04133.1"/>
    <property type="molecule type" value="Genomic_DNA"/>
</dbReference>
<name>B1FEA6_9BURK</name>
<dbReference type="AlphaFoldDB" id="B1FEA6"/>
<dbReference type="PATRIC" id="fig|396596.7.peg.5437"/>
<reference evidence="1 2" key="1">
    <citation type="submission" date="2008-03" db="EMBL/GenBank/DDBJ databases">
        <title>Sequencing of the draft genome and assembly of Burkholderia ambifaria IOP40-10.</title>
        <authorList>
            <consortium name="US DOE Joint Genome Institute (JGI-PGF)"/>
            <person name="Copeland A."/>
            <person name="Lucas S."/>
            <person name="Lapidus A."/>
            <person name="Glavina del Rio T."/>
            <person name="Dalin E."/>
            <person name="Tice H."/>
            <person name="Bruce D."/>
            <person name="Goodwin L."/>
            <person name="Pitluck S."/>
            <person name="Larimer F."/>
            <person name="Land M.L."/>
            <person name="Hauser L."/>
            <person name="Tiedje J."/>
            <person name="Richardson P."/>
        </authorList>
    </citation>
    <scope>NUCLEOTIDE SEQUENCE [LARGE SCALE GENOMIC DNA]</scope>
    <source>
        <strain evidence="1 2">IOP40-10</strain>
    </source>
</reference>
<dbReference type="Proteomes" id="UP000005463">
    <property type="component" value="Unassembled WGS sequence"/>
</dbReference>